<evidence type="ECO:0000313" key="2">
    <source>
        <dbReference type="EMBL" id="RKF95997.1"/>
    </source>
</evidence>
<sequence length="51" mass="5328">TTQLRLCSKQSKSGAKTKPGRTDSKPGSANSAPNSRILDRSGPPQETQGDS</sequence>
<evidence type="ECO:0000256" key="1">
    <source>
        <dbReference type="SAM" id="MobiDB-lite"/>
    </source>
</evidence>
<dbReference type="AlphaFoldDB" id="A0A420JCK6"/>
<dbReference type="EMBL" id="MCBS01004541">
    <property type="protein sequence ID" value="RKF95997.1"/>
    <property type="molecule type" value="Genomic_DNA"/>
</dbReference>
<feature type="compositionally biased region" description="Polar residues" evidence="1">
    <location>
        <begin position="25"/>
        <end position="34"/>
    </location>
</feature>
<gene>
    <name evidence="2" type="ORF">GcM1_045002</name>
</gene>
<protein>
    <submittedName>
        <fullName evidence="2">Uncharacterized protein</fullName>
    </submittedName>
</protein>
<organism evidence="2 3">
    <name type="scientific">Golovinomyces cichoracearum</name>
    <dbReference type="NCBI Taxonomy" id="62708"/>
    <lineage>
        <taxon>Eukaryota</taxon>
        <taxon>Fungi</taxon>
        <taxon>Dikarya</taxon>
        <taxon>Ascomycota</taxon>
        <taxon>Pezizomycotina</taxon>
        <taxon>Leotiomycetes</taxon>
        <taxon>Erysiphales</taxon>
        <taxon>Erysiphaceae</taxon>
        <taxon>Golovinomyces</taxon>
    </lineage>
</organism>
<reference evidence="2 3" key="1">
    <citation type="journal article" date="2018" name="BMC Genomics">
        <title>Comparative genome analyses reveal sequence features reflecting distinct modes of host-adaptation between dicot and monocot powdery mildew.</title>
        <authorList>
            <person name="Wu Y."/>
            <person name="Ma X."/>
            <person name="Pan Z."/>
            <person name="Kale S.D."/>
            <person name="Song Y."/>
            <person name="King H."/>
            <person name="Zhang Q."/>
            <person name="Presley C."/>
            <person name="Deng X."/>
            <person name="Wei C.I."/>
            <person name="Xiao S."/>
        </authorList>
    </citation>
    <scope>NUCLEOTIDE SEQUENCE [LARGE SCALE GENOMIC DNA]</scope>
    <source>
        <strain evidence="2">UMSG1</strain>
    </source>
</reference>
<comment type="caution">
    <text evidence="2">The sequence shown here is derived from an EMBL/GenBank/DDBJ whole genome shotgun (WGS) entry which is preliminary data.</text>
</comment>
<accession>A0A420JCK6</accession>
<proteinExistence type="predicted"/>
<feature type="region of interest" description="Disordered" evidence="1">
    <location>
        <begin position="1"/>
        <end position="51"/>
    </location>
</feature>
<name>A0A420JCK6_9PEZI</name>
<dbReference type="Proteomes" id="UP000285326">
    <property type="component" value="Unassembled WGS sequence"/>
</dbReference>
<evidence type="ECO:0000313" key="3">
    <source>
        <dbReference type="Proteomes" id="UP000285326"/>
    </source>
</evidence>
<feature type="compositionally biased region" description="Polar residues" evidence="1">
    <location>
        <begin position="1"/>
        <end position="14"/>
    </location>
</feature>
<feature type="non-terminal residue" evidence="2">
    <location>
        <position position="1"/>
    </location>
</feature>